<protein>
    <recommendedName>
        <fullName evidence="6">Wd40 domain protein</fullName>
    </recommendedName>
</protein>
<evidence type="ECO:0000313" key="5">
    <source>
        <dbReference type="Proteomes" id="UP000821866"/>
    </source>
</evidence>
<dbReference type="InterPro" id="IPR015943">
    <property type="entry name" value="WD40/YVTN_repeat-like_dom_sf"/>
</dbReference>
<gene>
    <name evidence="4" type="ORF">HPB51_012187</name>
</gene>
<dbReference type="SUPFAM" id="SSF50978">
    <property type="entry name" value="WD40 repeat-like"/>
    <property type="match status" value="1"/>
</dbReference>
<accession>A0A9J6D9C8</accession>
<dbReference type="PANTHER" id="PTHR19848:SF8">
    <property type="entry name" value="F-BOX AND WD REPEAT DOMAIN CONTAINING 7"/>
    <property type="match status" value="1"/>
</dbReference>
<feature type="repeat" description="WD" evidence="3">
    <location>
        <begin position="117"/>
        <end position="156"/>
    </location>
</feature>
<evidence type="ECO:0000256" key="1">
    <source>
        <dbReference type="ARBA" id="ARBA00022574"/>
    </source>
</evidence>
<reference evidence="4" key="1">
    <citation type="journal article" date="2020" name="Cell">
        <title>Large-Scale Comparative Analyses of Tick Genomes Elucidate Their Genetic Diversity and Vector Capacities.</title>
        <authorList>
            <consortium name="Tick Genome and Microbiome Consortium (TIGMIC)"/>
            <person name="Jia N."/>
            <person name="Wang J."/>
            <person name="Shi W."/>
            <person name="Du L."/>
            <person name="Sun Y."/>
            <person name="Zhan W."/>
            <person name="Jiang J.F."/>
            <person name="Wang Q."/>
            <person name="Zhang B."/>
            <person name="Ji P."/>
            <person name="Bell-Sakyi L."/>
            <person name="Cui X.M."/>
            <person name="Yuan T.T."/>
            <person name="Jiang B.G."/>
            <person name="Yang W.F."/>
            <person name="Lam T.T."/>
            <person name="Chang Q.C."/>
            <person name="Ding S.J."/>
            <person name="Wang X.J."/>
            <person name="Zhu J.G."/>
            <person name="Ruan X.D."/>
            <person name="Zhao L."/>
            <person name="Wei J.T."/>
            <person name="Ye R.Z."/>
            <person name="Que T.C."/>
            <person name="Du C.H."/>
            <person name="Zhou Y.H."/>
            <person name="Cheng J.X."/>
            <person name="Dai P.F."/>
            <person name="Guo W.B."/>
            <person name="Han X.H."/>
            <person name="Huang E.J."/>
            <person name="Li L.F."/>
            <person name="Wei W."/>
            <person name="Gao Y.C."/>
            <person name="Liu J.Z."/>
            <person name="Shao H.Z."/>
            <person name="Wang X."/>
            <person name="Wang C.C."/>
            <person name="Yang T.C."/>
            <person name="Huo Q.B."/>
            <person name="Li W."/>
            <person name="Chen H.Y."/>
            <person name="Chen S.E."/>
            <person name="Zhou L.G."/>
            <person name="Ni X.B."/>
            <person name="Tian J.H."/>
            <person name="Sheng Y."/>
            <person name="Liu T."/>
            <person name="Pan Y.S."/>
            <person name="Xia L.Y."/>
            <person name="Li J."/>
            <person name="Zhao F."/>
            <person name="Cao W.C."/>
        </authorList>
    </citation>
    <scope>NUCLEOTIDE SEQUENCE</scope>
    <source>
        <strain evidence="4">Rmic-2018</strain>
    </source>
</reference>
<dbReference type="PROSITE" id="PS50082">
    <property type="entry name" value="WD_REPEATS_2"/>
    <property type="match status" value="3"/>
</dbReference>
<dbReference type="Gene3D" id="2.130.10.10">
    <property type="entry name" value="YVTN repeat-like/Quinoprotein amine dehydrogenase"/>
    <property type="match status" value="1"/>
</dbReference>
<proteinExistence type="predicted"/>
<dbReference type="EMBL" id="JABSTU010000010">
    <property type="protein sequence ID" value="KAH8018797.1"/>
    <property type="molecule type" value="Genomic_DNA"/>
</dbReference>
<keyword evidence="5" id="KW-1185">Reference proteome</keyword>
<dbReference type="PROSITE" id="PS50294">
    <property type="entry name" value="WD_REPEATS_REGION"/>
    <property type="match status" value="1"/>
</dbReference>
<evidence type="ECO:0000313" key="4">
    <source>
        <dbReference type="EMBL" id="KAH8018797.1"/>
    </source>
</evidence>
<feature type="repeat" description="WD" evidence="3">
    <location>
        <begin position="197"/>
        <end position="227"/>
    </location>
</feature>
<keyword evidence="2" id="KW-0677">Repeat</keyword>
<dbReference type="Proteomes" id="UP000821866">
    <property type="component" value="Chromosome 8"/>
</dbReference>
<dbReference type="SMART" id="SM00320">
    <property type="entry name" value="WD40"/>
    <property type="match status" value="4"/>
</dbReference>
<evidence type="ECO:0000256" key="2">
    <source>
        <dbReference type="ARBA" id="ARBA00022737"/>
    </source>
</evidence>
<evidence type="ECO:0000256" key="3">
    <source>
        <dbReference type="PROSITE-ProRule" id="PRU00221"/>
    </source>
</evidence>
<dbReference type="InterPro" id="IPR036322">
    <property type="entry name" value="WD40_repeat_dom_sf"/>
</dbReference>
<dbReference type="AlphaFoldDB" id="A0A9J6D9C8"/>
<reference evidence="4" key="2">
    <citation type="submission" date="2021-09" db="EMBL/GenBank/DDBJ databases">
        <authorList>
            <person name="Jia N."/>
            <person name="Wang J."/>
            <person name="Shi W."/>
            <person name="Du L."/>
            <person name="Sun Y."/>
            <person name="Zhan W."/>
            <person name="Jiang J."/>
            <person name="Wang Q."/>
            <person name="Zhang B."/>
            <person name="Ji P."/>
            <person name="Sakyi L.B."/>
            <person name="Cui X."/>
            <person name="Yuan T."/>
            <person name="Jiang B."/>
            <person name="Yang W."/>
            <person name="Lam T.T.-Y."/>
            <person name="Chang Q."/>
            <person name="Ding S."/>
            <person name="Wang X."/>
            <person name="Zhu J."/>
            <person name="Ruan X."/>
            <person name="Zhao L."/>
            <person name="Wei J."/>
            <person name="Que T."/>
            <person name="Du C."/>
            <person name="Cheng J."/>
            <person name="Dai P."/>
            <person name="Han X."/>
            <person name="Huang E."/>
            <person name="Gao Y."/>
            <person name="Liu J."/>
            <person name="Shao H."/>
            <person name="Ye R."/>
            <person name="Li L."/>
            <person name="Wei W."/>
            <person name="Wang X."/>
            <person name="Wang C."/>
            <person name="Huo Q."/>
            <person name="Li W."/>
            <person name="Guo W."/>
            <person name="Chen H."/>
            <person name="Chen S."/>
            <person name="Zhou L."/>
            <person name="Zhou L."/>
            <person name="Ni X."/>
            <person name="Tian J."/>
            <person name="Zhou Y."/>
            <person name="Sheng Y."/>
            <person name="Liu T."/>
            <person name="Pan Y."/>
            <person name="Xia L."/>
            <person name="Li J."/>
            <person name="Zhao F."/>
            <person name="Cao W."/>
        </authorList>
    </citation>
    <scope>NUCLEOTIDE SEQUENCE</scope>
    <source>
        <strain evidence="4">Rmic-2018</strain>
        <tissue evidence="4">Larvae</tissue>
    </source>
</reference>
<keyword evidence="1 3" id="KW-0853">WD repeat</keyword>
<dbReference type="InterPro" id="IPR001680">
    <property type="entry name" value="WD40_rpt"/>
</dbReference>
<dbReference type="Pfam" id="PF00400">
    <property type="entry name" value="WD40"/>
    <property type="match status" value="4"/>
</dbReference>
<dbReference type="PANTHER" id="PTHR19848">
    <property type="entry name" value="WD40 REPEAT PROTEIN"/>
    <property type="match status" value="1"/>
</dbReference>
<name>A0A9J6D9C8_RHIMP</name>
<sequence length="271" mass="30244">MRRKEPGGQVGEHSFLRKTVEIGRMRTPDTRASERRSWNARWMGFYFAPPSGLVAVDKTMLRFTHSQVLAALQILRGHTAPINAMEVDADGVYVFTGGGDGVIRSWHVRSGECQHVLTGHQGPIVCLLAHSKMLYSGSSDSTARAWVMEFGECTRVYRGHQHTVDCLCYHDRMLYTGSGDKVARMFEAKSGTLKRSFRGHEHGVVCIQVVKGKLFTGSYDGSLFVWDTTGVVDETVFGDEVLPEEDESELPDDSDEVKRAVSFLEPFIHEG</sequence>
<evidence type="ECO:0008006" key="6">
    <source>
        <dbReference type="Google" id="ProtNLM"/>
    </source>
</evidence>
<dbReference type="VEuPathDB" id="VectorBase:LOC119176619"/>
<comment type="caution">
    <text evidence="4">The sequence shown here is derived from an EMBL/GenBank/DDBJ whole genome shotgun (WGS) entry which is preliminary data.</text>
</comment>
<feature type="repeat" description="WD" evidence="3">
    <location>
        <begin position="75"/>
        <end position="116"/>
    </location>
</feature>
<organism evidence="4 5">
    <name type="scientific">Rhipicephalus microplus</name>
    <name type="common">Cattle tick</name>
    <name type="synonym">Boophilus microplus</name>
    <dbReference type="NCBI Taxonomy" id="6941"/>
    <lineage>
        <taxon>Eukaryota</taxon>
        <taxon>Metazoa</taxon>
        <taxon>Ecdysozoa</taxon>
        <taxon>Arthropoda</taxon>
        <taxon>Chelicerata</taxon>
        <taxon>Arachnida</taxon>
        <taxon>Acari</taxon>
        <taxon>Parasitiformes</taxon>
        <taxon>Ixodida</taxon>
        <taxon>Ixodoidea</taxon>
        <taxon>Ixodidae</taxon>
        <taxon>Rhipicephalinae</taxon>
        <taxon>Rhipicephalus</taxon>
        <taxon>Boophilus</taxon>
    </lineage>
</organism>